<dbReference type="OrthoDB" id="4637922at2"/>
<dbReference type="Proteomes" id="UP000320876">
    <property type="component" value="Unassembled WGS sequence"/>
</dbReference>
<dbReference type="AlphaFoldDB" id="A0A542DKX0"/>
<protein>
    <recommendedName>
        <fullName evidence="2">YCII-related domain-containing protein</fullName>
    </recommendedName>
</protein>
<dbReference type="EMBL" id="VFML01000001">
    <property type="protein sequence ID" value="TQJ03751.1"/>
    <property type="molecule type" value="Genomic_DNA"/>
</dbReference>
<evidence type="ECO:0000313" key="3">
    <source>
        <dbReference type="EMBL" id="TQJ03751.1"/>
    </source>
</evidence>
<dbReference type="RefSeq" id="WP_141999523.1">
    <property type="nucleotide sequence ID" value="NZ_VFML01000001.1"/>
</dbReference>
<dbReference type="Pfam" id="PF03795">
    <property type="entry name" value="YCII"/>
    <property type="match status" value="1"/>
</dbReference>
<dbReference type="Gene3D" id="3.30.70.1060">
    <property type="entry name" value="Dimeric alpha+beta barrel"/>
    <property type="match status" value="1"/>
</dbReference>
<name>A0A542DKX0_AMYCI</name>
<accession>A0A542DKX0</accession>
<reference evidence="3 4" key="1">
    <citation type="submission" date="2019-06" db="EMBL/GenBank/DDBJ databases">
        <title>Sequencing the genomes of 1000 actinobacteria strains.</title>
        <authorList>
            <person name="Klenk H.-P."/>
        </authorList>
    </citation>
    <scope>NUCLEOTIDE SEQUENCE [LARGE SCALE GENOMIC DNA]</scope>
    <source>
        <strain evidence="3 4">DSM 45679</strain>
    </source>
</reference>
<evidence type="ECO:0000313" key="4">
    <source>
        <dbReference type="Proteomes" id="UP000320876"/>
    </source>
</evidence>
<dbReference type="InterPro" id="IPR011008">
    <property type="entry name" value="Dimeric_a/b-barrel"/>
</dbReference>
<proteinExistence type="inferred from homology"/>
<comment type="caution">
    <text evidence="3">The sequence shown here is derived from an EMBL/GenBank/DDBJ whole genome shotgun (WGS) entry which is preliminary data.</text>
</comment>
<comment type="similarity">
    <text evidence="1">Belongs to the YciI family.</text>
</comment>
<dbReference type="SUPFAM" id="SSF54909">
    <property type="entry name" value="Dimeric alpha+beta barrel"/>
    <property type="match status" value="1"/>
</dbReference>
<gene>
    <name evidence="3" type="ORF">FB471_3519</name>
</gene>
<dbReference type="InterPro" id="IPR005545">
    <property type="entry name" value="YCII"/>
</dbReference>
<keyword evidence="4" id="KW-1185">Reference proteome</keyword>
<evidence type="ECO:0000259" key="2">
    <source>
        <dbReference type="Pfam" id="PF03795"/>
    </source>
</evidence>
<organism evidence="3 4">
    <name type="scientific">Amycolatopsis cihanbeyliensis</name>
    <dbReference type="NCBI Taxonomy" id="1128664"/>
    <lineage>
        <taxon>Bacteria</taxon>
        <taxon>Bacillati</taxon>
        <taxon>Actinomycetota</taxon>
        <taxon>Actinomycetes</taxon>
        <taxon>Pseudonocardiales</taxon>
        <taxon>Pseudonocardiaceae</taxon>
        <taxon>Amycolatopsis</taxon>
    </lineage>
</organism>
<dbReference type="PANTHER" id="PTHR35174">
    <property type="entry name" value="BLL7171 PROTEIN-RELATED"/>
    <property type="match status" value="1"/>
</dbReference>
<sequence length="118" mass="12484">MPSYVGFLRNPVKAYTGLSPDEAQRTLDEYLAWNAERERAGTPVSGGGLSRGGRVVRLAGGELTSTDGPHTESSEIVGGYLVLEAADLDQAEKIFGSHPHLAIGSIEVRAIGERGCTD</sequence>
<feature type="domain" description="YCII-related" evidence="2">
    <location>
        <begin position="21"/>
        <end position="111"/>
    </location>
</feature>
<evidence type="ECO:0000256" key="1">
    <source>
        <dbReference type="ARBA" id="ARBA00007689"/>
    </source>
</evidence>